<evidence type="ECO:0000256" key="1">
    <source>
        <dbReference type="SAM" id="Phobius"/>
    </source>
</evidence>
<dbReference type="AlphaFoldDB" id="A0A935CB02"/>
<name>A0A935CB02_9BACT</name>
<keyword evidence="1" id="KW-0472">Membrane</keyword>
<keyword evidence="3" id="KW-1185">Reference proteome</keyword>
<dbReference type="EMBL" id="JAEQBW010000008">
    <property type="protein sequence ID" value="MBK6266502.1"/>
    <property type="molecule type" value="Genomic_DNA"/>
</dbReference>
<dbReference type="Proteomes" id="UP000611723">
    <property type="component" value="Unassembled WGS sequence"/>
</dbReference>
<dbReference type="RefSeq" id="WP_201432184.1">
    <property type="nucleotide sequence ID" value="NZ_JAEQBW010000008.1"/>
</dbReference>
<feature type="transmembrane region" description="Helical" evidence="1">
    <location>
        <begin position="6"/>
        <end position="24"/>
    </location>
</feature>
<evidence type="ECO:0008006" key="4">
    <source>
        <dbReference type="Google" id="ProtNLM"/>
    </source>
</evidence>
<accession>A0A935CB02</accession>
<keyword evidence="1" id="KW-1133">Transmembrane helix</keyword>
<gene>
    <name evidence="2" type="ORF">JKA74_15765</name>
</gene>
<sequence length="174" mass="19095">MKKYIIVASIIILAILIYYILGGFKPVEKALVENTSIRILGTHYEGEIGSDSLQKLFMQARGLVETEANATSIAIAYFGEANTESGQVSNFIGANVTGQIKGSTPDYWEYKNFTAPKSVKGCIEANILVMPTPEDMLDELKHFASEQEVSADTVFVEFYSGPNNLCVELLGKQL</sequence>
<evidence type="ECO:0000313" key="2">
    <source>
        <dbReference type="EMBL" id="MBK6266502.1"/>
    </source>
</evidence>
<protein>
    <recommendedName>
        <fullName evidence="4">GyrI-like small molecule binding domain-containing protein</fullName>
    </recommendedName>
</protein>
<keyword evidence="1" id="KW-0812">Transmembrane</keyword>
<proteinExistence type="predicted"/>
<evidence type="ECO:0000313" key="3">
    <source>
        <dbReference type="Proteomes" id="UP000611723"/>
    </source>
</evidence>
<reference evidence="2" key="1">
    <citation type="submission" date="2021-01" db="EMBL/GenBank/DDBJ databases">
        <title>Marivirga aurantiaca sp. nov., isolated from intertidal surface sediments.</title>
        <authorList>
            <person name="Zhang M."/>
        </authorList>
    </citation>
    <scope>NUCLEOTIDE SEQUENCE</scope>
    <source>
        <strain evidence="2">S37H4</strain>
    </source>
</reference>
<organism evidence="2 3">
    <name type="scientific">Marivirga aurantiaca</name>
    <dbReference type="NCBI Taxonomy" id="2802615"/>
    <lineage>
        <taxon>Bacteria</taxon>
        <taxon>Pseudomonadati</taxon>
        <taxon>Bacteroidota</taxon>
        <taxon>Cytophagia</taxon>
        <taxon>Cytophagales</taxon>
        <taxon>Marivirgaceae</taxon>
        <taxon>Marivirga</taxon>
    </lineage>
</organism>
<comment type="caution">
    <text evidence="2">The sequence shown here is derived from an EMBL/GenBank/DDBJ whole genome shotgun (WGS) entry which is preliminary data.</text>
</comment>